<feature type="domain" description="Rieske" evidence="6">
    <location>
        <begin position="6"/>
        <end position="110"/>
    </location>
</feature>
<dbReference type="PANTHER" id="PTHR21266">
    <property type="entry name" value="IRON-SULFUR DOMAIN CONTAINING PROTEIN"/>
    <property type="match status" value="1"/>
</dbReference>
<dbReference type="GO" id="GO:0016705">
    <property type="term" value="F:oxidoreductase activity, acting on paired donors, with incorporation or reduction of molecular oxygen"/>
    <property type="evidence" value="ECO:0007669"/>
    <property type="project" value="UniProtKB-ARBA"/>
</dbReference>
<dbReference type="InterPro" id="IPR036922">
    <property type="entry name" value="Rieske_2Fe-2S_sf"/>
</dbReference>
<sequence length="337" mass="39023">MLNSYWYIACQSQELGKKPLGTTILQQPIVLFRTADNKAIALEDRCSHRNAPLSQGKIIENNLQCPYHGWRYAPDGQVIDIPAFPETLPIPSHLCVKHYCCIEQDGFVWVCLSEKPAQDRPLDFPFLSQPGWTNFRMKTRFKAAVETCLENFLDCPHATYVHRFWFRSPQGKTIKALVKTLPDGAVAEYFEEPREDGLVWWLLTRQKSQMKHTDRFIAPATSRVDYIFNDSRHYIITSSCTPISDVETEVYTVISFKFPVIGWLIRLLFEPLSRLIIAQDVKILNLQQANIKRFGKANYKFMSTDLLAHYIIKWRQGIKQESELPPAGLEHFVDIRL</sequence>
<evidence type="ECO:0000259" key="6">
    <source>
        <dbReference type="PROSITE" id="PS51296"/>
    </source>
</evidence>
<dbReference type="GO" id="GO:0004497">
    <property type="term" value="F:monooxygenase activity"/>
    <property type="evidence" value="ECO:0007669"/>
    <property type="project" value="UniProtKB-ARBA"/>
</dbReference>
<dbReference type="PROSITE" id="PS51296">
    <property type="entry name" value="RIESKE"/>
    <property type="match status" value="1"/>
</dbReference>
<dbReference type="InterPro" id="IPR017941">
    <property type="entry name" value="Rieske_2Fe-2S"/>
</dbReference>
<keyword evidence="7" id="KW-0223">Dioxygenase</keyword>
<keyword evidence="4" id="KW-0408">Iron</keyword>
<accession>A0AAU8JB75</accession>
<dbReference type="GO" id="GO:0051213">
    <property type="term" value="F:dioxygenase activity"/>
    <property type="evidence" value="ECO:0007669"/>
    <property type="project" value="UniProtKB-KW"/>
</dbReference>
<dbReference type="Gene3D" id="3.90.380.10">
    <property type="entry name" value="Naphthalene 1,2-dioxygenase Alpha Subunit, Chain A, domain 1"/>
    <property type="match status" value="1"/>
</dbReference>
<dbReference type="InterPro" id="IPR050584">
    <property type="entry name" value="Cholesterol_7-desaturase"/>
</dbReference>
<dbReference type="GO" id="GO:0051537">
    <property type="term" value="F:2 iron, 2 sulfur cluster binding"/>
    <property type="evidence" value="ECO:0007669"/>
    <property type="project" value="UniProtKB-KW"/>
</dbReference>
<evidence type="ECO:0000256" key="5">
    <source>
        <dbReference type="ARBA" id="ARBA00023014"/>
    </source>
</evidence>
<organism evidence="7">
    <name type="scientific">Planktothricoides raciborskii GIHE-MW2</name>
    <dbReference type="NCBI Taxonomy" id="2792601"/>
    <lineage>
        <taxon>Bacteria</taxon>
        <taxon>Bacillati</taxon>
        <taxon>Cyanobacteriota</taxon>
        <taxon>Cyanophyceae</taxon>
        <taxon>Oscillatoriophycideae</taxon>
        <taxon>Oscillatoriales</taxon>
        <taxon>Oscillatoriaceae</taxon>
        <taxon>Planktothricoides</taxon>
    </lineage>
</organism>
<evidence type="ECO:0000256" key="3">
    <source>
        <dbReference type="ARBA" id="ARBA00023002"/>
    </source>
</evidence>
<dbReference type="Pfam" id="PF19112">
    <property type="entry name" value="VanA_C"/>
    <property type="match status" value="1"/>
</dbReference>
<evidence type="ECO:0000256" key="4">
    <source>
        <dbReference type="ARBA" id="ARBA00023004"/>
    </source>
</evidence>
<evidence type="ECO:0000256" key="1">
    <source>
        <dbReference type="ARBA" id="ARBA00022714"/>
    </source>
</evidence>
<name>A0AAU8JB75_9CYAN</name>
<dbReference type="EC" id="1.14.13.-" evidence="7"/>
<keyword evidence="1" id="KW-0001">2Fe-2S</keyword>
<dbReference type="GO" id="GO:0046872">
    <property type="term" value="F:metal ion binding"/>
    <property type="evidence" value="ECO:0007669"/>
    <property type="project" value="UniProtKB-KW"/>
</dbReference>
<dbReference type="InterPro" id="IPR044043">
    <property type="entry name" value="VanA_C_cat"/>
</dbReference>
<keyword evidence="2" id="KW-0479">Metal-binding</keyword>
<dbReference type="Pfam" id="PF00355">
    <property type="entry name" value="Rieske"/>
    <property type="match status" value="1"/>
</dbReference>
<dbReference type="RefSeq" id="WP_054464244.1">
    <property type="nucleotide sequence ID" value="NZ_CP159837.1"/>
</dbReference>
<reference evidence="7" key="1">
    <citation type="submission" date="2024-07" db="EMBL/GenBank/DDBJ databases">
        <authorList>
            <person name="Kim Y.J."/>
            <person name="Jeong J.Y."/>
        </authorList>
    </citation>
    <scope>NUCLEOTIDE SEQUENCE</scope>
    <source>
        <strain evidence="7">GIHE-MW2</strain>
    </source>
</reference>
<evidence type="ECO:0000313" key="7">
    <source>
        <dbReference type="EMBL" id="XCM35982.1"/>
    </source>
</evidence>
<dbReference type="PANTHER" id="PTHR21266:SF60">
    <property type="entry name" value="3-KETOSTEROID-9-ALPHA-MONOOXYGENASE, OXYGENASE COMPONENT"/>
    <property type="match status" value="1"/>
</dbReference>
<dbReference type="Gene3D" id="2.102.10.10">
    <property type="entry name" value="Rieske [2Fe-2S] iron-sulphur domain"/>
    <property type="match status" value="1"/>
</dbReference>
<dbReference type="SUPFAM" id="SSF50022">
    <property type="entry name" value="ISP domain"/>
    <property type="match status" value="1"/>
</dbReference>
<evidence type="ECO:0000256" key="2">
    <source>
        <dbReference type="ARBA" id="ARBA00022723"/>
    </source>
</evidence>
<protein>
    <submittedName>
        <fullName evidence="7">Aromatic ring-hydroxylating dioxygenase subunit alpha</fullName>
        <ecNumber evidence="7">1.14.13.-</ecNumber>
    </submittedName>
</protein>
<gene>
    <name evidence="7" type="ORF">ABWT76_004703</name>
</gene>
<keyword evidence="5" id="KW-0411">Iron-sulfur</keyword>
<dbReference type="EMBL" id="CP159837">
    <property type="protein sequence ID" value="XCM35982.1"/>
    <property type="molecule type" value="Genomic_DNA"/>
</dbReference>
<keyword evidence="3 7" id="KW-0560">Oxidoreductase</keyword>
<dbReference type="AlphaFoldDB" id="A0AAU8JB75"/>
<dbReference type="SUPFAM" id="SSF55961">
    <property type="entry name" value="Bet v1-like"/>
    <property type="match status" value="1"/>
</dbReference>
<proteinExistence type="predicted"/>